<dbReference type="Proteomes" id="UP000290289">
    <property type="component" value="Chromosome 8"/>
</dbReference>
<sequence length="211" mass="23197">MANRNLEMASQLRLLVPAKVNEDDKLVEYNALLLDRFLDILQDLHGEDLKETVRVAGGEEDFAGVMKVRVASGVEERMHGGDGNRLARHVREAVSKLDGDFVQSLQRDGTRGLIKFCEPLKEVGETVSRAGADATDGQGLDYIGFNSRCNLGLYEADFGWGKPVWVASGGAKRGAEEAPYMNMVLLMDTRSGDGVEAWVCLDEQDMAYIRG</sequence>
<protein>
    <submittedName>
        <fullName evidence="4">Uncharacterized protein</fullName>
    </submittedName>
</protein>
<comment type="similarity">
    <text evidence="1">Belongs to the plant acyltransferase family.</text>
</comment>
<dbReference type="Gene3D" id="3.30.559.10">
    <property type="entry name" value="Chloramphenicol acetyltransferase-like domain"/>
    <property type="match status" value="1"/>
</dbReference>
<name>A0A498J683_MALDO</name>
<comment type="caution">
    <text evidence="4">The sequence shown here is derived from an EMBL/GenBank/DDBJ whole genome shotgun (WGS) entry which is preliminary data.</text>
</comment>
<keyword evidence="2" id="KW-0808">Transferase</keyword>
<evidence type="ECO:0000313" key="4">
    <source>
        <dbReference type="EMBL" id="RXH91010.1"/>
    </source>
</evidence>
<dbReference type="GO" id="GO:0016746">
    <property type="term" value="F:acyltransferase activity"/>
    <property type="evidence" value="ECO:0007669"/>
    <property type="project" value="UniProtKB-KW"/>
</dbReference>
<proteinExistence type="inferred from homology"/>
<organism evidence="4 5">
    <name type="scientific">Malus domestica</name>
    <name type="common">Apple</name>
    <name type="synonym">Pyrus malus</name>
    <dbReference type="NCBI Taxonomy" id="3750"/>
    <lineage>
        <taxon>Eukaryota</taxon>
        <taxon>Viridiplantae</taxon>
        <taxon>Streptophyta</taxon>
        <taxon>Embryophyta</taxon>
        <taxon>Tracheophyta</taxon>
        <taxon>Spermatophyta</taxon>
        <taxon>Magnoliopsida</taxon>
        <taxon>eudicotyledons</taxon>
        <taxon>Gunneridae</taxon>
        <taxon>Pentapetalae</taxon>
        <taxon>rosids</taxon>
        <taxon>fabids</taxon>
        <taxon>Rosales</taxon>
        <taxon>Rosaceae</taxon>
        <taxon>Amygdaloideae</taxon>
        <taxon>Maleae</taxon>
        <taxon>Malus</taxon>
    </lineage>
</organism>
<dbReference type="EMBL" id="RDQH01000334">
    <property type="protein sequence ID" value="RXH91010.1"/>
    <property type="molecule type" value="Genomic_DNA"/>
</dbReference>
<evidence type="ECO:0000256" key="2">
    <source>
        <dbReference type="ARBA" id="ARBA00022679"/>
    </source>
</evidence>
<dbReference type="InterPro" id="IPR023213">
    <property type="entry name" value="CAT-like_dom_sf"/>
</dbReference>
<evidence type="ECO:0000256" key="3">
    <source>
        <dbReference type="ARBA" id="ARBA00023315"/>
    </source>
</evidence>
<evidence type="ECO:0000313" key="5">
    <source>
        <dbReference type="Proteomes" id="UP000290289"/>
    </source>
</evidence>
<dbReference type="Pfam" id="PF02458">
    <property type="entry name" value="Transferase"/>
    <property type="match status" value="1"/>
</dbReference>
<dbReference type="PANTHER" id="PTHR31623:SF105">
    <property type="entry name" value="VINORINE SYNTHASE-LIKE"/>
    <property type="match status" value="1"/>
</dbReference>
<keyword evidence="3" id="KW-0012">Acyltransferase</keyword>
<dbReference type="PANTHER" id="PTHR31623">
    <property type="entry name" value="F21J9.9"/>
    <property type="match status" value="1"/>
</dbReference>
<reference evidence="4 5" key="1">
    <citation type="submission" date="2018-10" db="EMBL/GenBank/DDBJ databases">
        <title>A high-quality apple genome assembly.</title>
        <authorList>
            <person name="Hu J."/>
        </authorList>
    </citation>
    <scope>NUCLEOTIDE SEQUENCE [LARGE SCALE GENOMIC DNA]</scope>
    <source>
        <strain evidence="5">cv. HFTH1</strain>
        <tissue evidence="4">Young leaf</tissue>
    </source>
</reference>
<keyword evidence="5" id="KW-1185">Reference proteome</keyword>
<gene>
    <name evidence="4" type="ORF">DVH24_020033</name>
</gene>
<accession>A0A498J683</accession>
<evidence type="ECO:0000256" key="1">
    <source>
        <dbReference type="ARBA" id="ARBA00009861"/>
    </source>
</evidence>
<dbReference type="AlphaFoldDB" id="A0A498J683"/>